<evidence type="ECO:0000256" key="10">
    <source>
        <dbReference type="ARBA" id="ARBA00023136"/>
    </source>
</evidence>
<keyword evidence="6" id="KW-1133">Transmembrane helix</keyword>
<comment type="similarity">
    <text evidence="2 11">Belongs to the cytochrome P450 family.</text>
</comment>
<dbReference type="InterPro" id="IPR001128">
    <property type="entry name" value="Cyt_P450"/>
</dbReference>
<dbReference type="Pfam" id="PF00067">
    <property type="entry name" value="p450"/>
    <property type="match status" value="1"/>
</dbReference>
<organism evidence="12 13">
    <name type="scientific">Stylosanthes scabra</name>
    <dbReference type="NCBI Taxonomy" id="79078"/>
    <lineage>
        <taxon>Eukaryota</taxon>
        <taxon>Viridiplantae</taxon>
        <taxon>Streptophyta</taxon>
        <taxon>Embryophyta</taxon>
        <taxon>Tracheophyta</taxon>
        <taxon>Spermatophyta</taxon>
        <taxon>Magnoliopsida</taxon>
        <taxon>eudicotyledons</taxon>
        <taxon>Gunneridae</taxon>
        <taxon>Pentapetalae</taxon>
        <taxon>rosids</taxon>
        <taxon>fabids</taxon>
        <taxon>Fabales</taxon>
        <taxon>Fabaceae</taxon>
        <taxon>Papilionoideae</taxon>
        <taxon>50 kb inversion clade</taxon>
        <taxon>dalbergioids sensu lato</taxon>
        <taxon>Dalbergieae</taxon>
        <taxon>Pterocarpus clade</taxon>
        <taxon>Stylosanthes</taxon>
    </lineage>
</organism>
<comment type="subcellular location">
    <subcellularLocation>
        <location evidence="1">Membrane</location>
        <topology evidence="1">Single-pass membrane protein</topology>
    </subcellularLocation>
</comment>
<evidence type="ECO:0000256" key="6">
    <source>
        <dbReference type="ARBA" id="ARBA00022989"/>
    </source>
</evidence>
<dbReference type="InterPro" id="IPR002401">
    <property type="entry name" value="Cyt_P450_E_grp-I"/>
</dbReference>
<evidence type="ECO:0000256" key="4">
    <source>
        <dbReference type="ARBA" id="ARBA00022692"/>
    </source>
</evidence>
<evidence type="ECO:0000256" key="9">
    <source>
        <dbReference type="ARBA" id="ARBA00023033"/>
    </source>
</evidence>
<gene>
    <name evidence="12" type="ORF">PIB30_068024</name>
</gene>
<keyword evidence="3 11" id="KW-0349">Heme</keyword>
<keyword evidence="13" id="KW-1185">Reference proteome</keyword>
<sequence>MSTHVMAKCWGKPNVFKHDRYPMFGTGLVMAEGHHWVRHRHLIMPAFSPLNLKRVASRMVECANEMIMRWSTQINDAGGNGIIIDVEKDIIGTSGEIIAKTCFGGTQDEDAKQVLRKLRALQTTLFKTTRYVGVPFGKFFNVKKTIEANKLGTEIDRLLFSVIRARKESKKADDGIDLLGLLMNGGGGGNNNEEDVLTEREVVDECKTFFFGGHETTALAITWTLMLLALHPHWQIQLRREIFQVLPRDNPFHDINLFSSLKKMKWVMNEALRLYPPAPNVQRQARQDIEIEGLMVPKGTNMWIDVVGMHHDKELWGEDANEFKPERFMEDVNGGCKHKMGYLPFGFGGRMCVGRNLTFMEYKIVLTLVLSKFSFTISPSYRHSPSIMLSLRPTHGLPLIVQPL</sequence>
<keyword evidence="9 11" id="KW-0503">Monooxygenase</keyword>
<evidence type="ECO:0000256" key="5">
    <source>
        <dbReference type="ARBA" id="ARBA00022723"/>
    </source>
</evidence>
<dbReference type="PANTHER" id="PTHR24282:SF149">
    <property type="entry name" value="CYTOCHROME P450 FAMILY 72 PROTEIN"/>
    <property type="match status" value="1"/>
</dbReference>
<dbReference type="Gene3D" id="1.10.630.10">
    <property type="entry name" value="Cytochrome P450"/>
    <property type="match status" value="1"/>
</dbReference>
<keyword evidence="10" id="KW-0472">Membrane</keyword>
<dbReference type="PROSITE" id="PS00086">
    <property type="entry name" value="CYTOCHROME_P450"/>
    <property type="match status" value="1"/>
</dbReference>
<dbReference type="PRINTS" id="PR00385">
    <property type="entry name" value="P450"/>
</dbReference>
<evidence type="ECO:0000256" key="1">
    <source>
        <dbReference type="ARBA" id="ARBA00004167"/>
    </source>
</evidence>
<name>A0ABU6ZLH8_9FABA</name>
<protein>
    <submittedName>
        <fullName evidence="12">Uncharacterized protein</fullName>
    </submittedName>
</protein>
<dbReference type="InterPro" id="IPR050665">
    <property type="entry name" value="Cytochrome_P450_Monooxygen"/>
</dbReference>
<keyword evidence="7 11" id="KW-0560">Oxidoreductase</keyword>
<evidence type="ECO:0000313" key="12">
    <source>
        <dbReference type="EMBL" id="MED6222811.1"/>
    </source>
</evidence>
<evidence type="ECO:0000256" key="8">
    <source>
        <dbReference type="ARBA" id="ARBA00023004"/>
    </source>
</evidence>
<evidence type="ECO:0000256" key="3">
    <source>
        <dbReference type="ARBA" id="ARBA00022617"/>
    </source>
</evidence>
<evidence type="ECO:0000256" key="2">
    <source>
        <dbReference type="ARBA" id="ARBA00010617"/>
    </source>
</evidence>
<dbReference type="PANTHER" id="PTHR24282">
    <property type="entry name" value="CYTOCHROME P450 FAMILY MEMBER"/>
    <property type="match status" value="1"/>
</dbReference>
<dbReference type="InterPro" id="IPR036396">
    <property type="entry name" value="Cyt_P450_sf"/>
</dbReference>
<keyword evidence="4" id="KW-0812">Transmembrane</keyword>
<keyword evidence="8 11" id="KW-0408">Iron</keyword>
<keyword evidence="5 11" id="KW-0479">Metal-binding</keyword>
<dbReference type="PRINTS" id="PR00463">
    <property type="entry name" value="EP450I"/>
</dbReference>
<accession>A0ABU6ZLH8</accession>
<proteinExistence type="inferred from homology"/>
<evidence type="ECO:0000256" key="11">
    <source>
        <dbReference type="RuleBase" id="RU000461"/>
    </source>
</evidence>
<dbReference type="Proteomes" id="UP001341840">
    <property type="component" value="Unassembled WGS sequence"/>
</dbReference>
<evidence type="ECO:0000256" key="7">
    <source>
        <dbReference type="ARBA" id="ARBA00023002"/>
    </source>
</evidence>
<dbReference type="SUPFAM" id="SSF48264">
    <property type="entry name" value="Cytochrome P450"/>
    <property type="match status" value="1"/>
</dbReference>
<dbReference type="EMBL" id="JASCZI010272581">
    <property type="protein sequence ID" value="MED6222811.1"/>
    <property type="molecule type" value="Genomic_DNA"/>
</dbReference>
<reference evidence="12 13" key="1">
    <citation type="journal article" date="2023" name="Plants (Basel)">
        <title>Bridging the Gap: Combining Genomics and Transcriptomics Approaches to Understand Stylosanthes scabra, an Orphan Legume from the Brazilian Caatinga.</title>
        <authorList>
            <person name="Ferreira-Neto J.R.C."/>
            <person name="da Silva M.D."/>
            <person name="Binneck E."/>
            <person name="de Melo N.F."/>
            <person name="da Silva R.H."/>
            <person name="de Melo A.L.T.M."/>
            <person name="Pandolfi V."/>
            <person name="Bustamante F.O."/>
            <person name="Brasileiro-Vidal A.C."/>
            <person name="Benko-Iseppon A.M."/>
        </authorList>
    </citation>
    <scope>NUCLEOTIDE SEQUENCE [LARGE SCALE GENOMIC DNA]</scope>
    <source>
        <tissue evidence="12">Leaves</tissue>
    </source>
</reference>
<dbReference type="InterPro" id="IPR017972">
    <property type="entry name" value="Cyt_P450_CS"/>
</dbReference>
<evidence type="ECO:0000313" key="13">
    <source>
        <dbReference type="Proteomes" id="UP001341840"/>
    </source>
</evidence>
<comment type="caution">
    <text evidence="12">The sequence shown here is derived from an EMBL/GenBank/DDBJ whole genome shotgun (WGS) entry which is preliminary data.</text>
</comment>